<accession>A0A844HWW7</accession>
<dbReference type="Pfam" id="PF00535">
    <property type="entry name" value="Glycos_transf_2"/>
    <property type="match status" value="1"/>
</dbReference>
<dbReference type="CDD" id="cd00761">
    <property type="entry name" value="Glyco_tranf_GTA_type"/>
    <property type="match status" value="1"/>
</dbReference>
<dbReference type="AlphaFoldDB" id="A0A844HWW7"/>
<sequence length="326" mass="37311">MEKPLVSVIIAAYNAEQYIEETLDSILNQSHQVLEIIVVDDGSIDRTAEIVKAFHPRVRYAYQENSGSCASPRNHGLRIARGKYLTFFDADDIMLPKKIEQQVREMEENPSAVLCVINYCNFTGKTRSNDHFSSCPLLTSYIRDLQKASFPLNALESTHLLIEENFTIASSPLFRAENVVKQGGFDTSLKACEDFHLIYRVASQGSMLVMPAIGFERRLHNTNMSADSERMLRNLIRSRQSLATYETNPDLKLRLQKRVLRYHRDLQSCLINKGQLRSAAKIFKETFPPRSLSDLNHDFRQSIKLTLRGMTTAPIDYLYRRGKRNG</sequence>
<evidence type="ECO:0000259" key="1">
    <source>
        <dbReference type="Pfam" id="PF00535"/>
    </source>
</evidence>
<gene>
    <name evidence="2" type="ORF">FH752_08325</name>
</gene>
<reference evidence="2 3" key="1">
    <citation type="submission" date="2019-06" db="EMBL/GenBank/DDBJ databases">
        <title>Enrichment of Autotrophic Halophilic Microorganisms from Red Sea Brine Pool Using Microbial Electrosynthesis System.</title>
        <authorList>
            <person name="Alqahtani M.F."/>
            <person name="Bajracharya S."/>
            <person name="Katuri K.P."/>
            <person name="Ali M."/>
            <person name="Saikaly P.E."/>
        </authorList>
    </citation>
    <scope>NUCLEOTIDE SEQUENCE [LARGE SCALE GENOMIC DNA]</scope>
    <source>
        <strain evidence="2">MES15</strain>
    </source>
</reference>
<evidence type="ECO:0000313" key="3">
    <source>
        <dbReference type="Proteomes" id="UP000431462"/>
    </source>
</evidence>
<dbReference type="Gene3D" id="3.90.550.10">
    <property type="entry name" value="Spore Coat Polysaccharide Biosynthesis Protein SpsA, Chain A"/>
    <property type="match status" value="1"/>
</dbReference>
<comment type="caution">
    <text evidence="2">The sequence shown here is derived from an EMBL/GenBank/DDBJ whole genome shotgun (WGS) entry which is preliminary data.</text>
</comment>
<dbReference type="InterPro" id="IPR029044">
    <property type="entry name" value="Nucleotide-diphossugar_trans"/>
</dbReference>
<dbReference type="EMBL" id="VENC01000008">
    <property type="protein sequence ID" value="MTI98612.1"/>
    <property type="molecule type" value="Genomic_DNA"/>
</dbReference>
<dbReference type="GO" id="GO:0016740">
    <property type="term" value="F:transferase activity"/>
    <property type="evidence" value="ECO:0007669"/>
    <property type="project" value="UniProtKB-KW"/>
</dbReference>
<dbReference type="PANTHER" id="PTHR43685">
    <property type="entry name" value="GLYCOSYLTRANSFERASE"/>
    <property type="match status" value="1"/>
</dbReference>
<dbReference type="Proteomes" id="UP000431462">
    <property type="component" value="Unassembled WGS sequence"/>
</dbReference>
<evidence type="ECO:0000313" key="2">
    <source>
        <dbReference type="EMBL" id="MTI98612.1"/>
    </source>
</evidence>
<name>A0A844HWW7_9GAMM</name>
<dbReference type="SUPFAM" id="SSF53448">
    <property type="entry name" value="Nucleotide-diphospho-sugar transferases"/>
    <property type="match status" value="1"/>
</dbReference>
<proteinExistence type="predicted"/>
<organism evidence="2 3">
    <name type="scientific">Marinobacter adhaerens</name>
    <dbReference type="NCBI Taxonomy" id="1033846"/>
    <lineage>
        <taxon>Bacteria</taxon>
        <taxon>Pseudomonadati</taxon>
        <taxon>Pseudomonadota</taxon>
        <taxon>Gammaproteobacteria</taxon>
        <taxon>Pseudomonadales</taxon>
        <taxon>Marinobacteraceae</taxon>
        <taxon>Marinobacter</taxon>
    </lineage>
</organism>
<keyword evidence="2" id="KW-0808">Transferase</keyword>
<dbReference type="PANTHER" id="PTHR43685:SF11">
    <property type="entry name" value="GLYCOSYLTRANSFERASE TAGX-RELATED"/>
    <property type="match status" value="1"/>
</dbReference>
<protein>
    <submittedName>
        <fullName evidence="2">Glycosyltransferase family 2 protein</fullName>
    </submittedName>
</protein>
<dbReference type="InterPro" id="IPR050834">
    <property type="entry name" value="Glycosyltransf_2"/>
</dbReference>
<dbReference type="InterPro" id="IPR001173">
    <property type="entry name" value="Glyco_trans_2-like"/>
</dbReference>
<feature type="domain" description="Glycosyltransferase 2-like" evidence="1">
    <location>
        <begin position="7"/>
        <end position="129"/>
    </location>
</feature>